<gene>
    <name evidence="1" type="ORF">ALP59_200150</name>
</gene>
<comment type="caution">
    <text evidence="1">The sequence shown here is derived from an EMBL/GenBank/DDBJ whole genome shotgun (WGS) entry which is preliminary data.</text>
</comment>
<dbReference type="EMBL" id="RBSW01000058">
    <property type="protein sequence ID" value="RMS85292.1"/>
    <property type="molecule type" value="Genomic_DNA"/>
</dbReference>
<protein>
    <submittedName>
        <fullName evidence="1">Uncharacterized protein</fullName>
    </submittedName>
</protein>
<evidence type="ECO:0000313" key="2">
    <source>
        <dbReference type="Proteomes" id="UP000270499"/>
    </source>
</evidence>
<reference evidence="1 2" key="1">
    <citation type="submission" date="2018-08" db="EMBL/GenBank/DDBJ databases">
        <title>Recombination of ecologically and evolutionarily significant loci maintains genetic cohesion in the Pseudomonas syringae species complex.</title>
        <authorList>
            <person name="Dillon M."/>
            <person name="Thakur S."/>
            <person name="Almeida R.N.D."/>
            <person name="Weir B.S."/>
            <person name="Guttman D.S."/>
        </authorList>
    </citation>
    <scope>NUCLEOTIDE SEQUENCE [LARGE SCALE GENOMIC DNA]</scope>
    <source>
        <strain evidence="1 2">ICMP 9421</strain>
    </source>
</reference>
<sequence length="67" mass="7470">MSLDHSISDRSLPFHRADSNDCPAPIRADVLQAIGKVALALPAQTSYTVRWDTSKYLRIETQATQEL</sequence>
<organism evidence="1 2">
    <name type="scientific">Pseudomonas savastanoi</name>
    <name type="common">Pseudomonas syringae pv. savastanoi</name>
    <dbReference type="NCBI Taxonomy" id="29438"/>
    <lineage>
        <taxon>Bacteria</taxon>
        <taxon>Pseudomonadati</taxon>
        <taxon>Pseudomonadota</taxon>
        <taxon>Gammaproteobacteria</taxon>
        <taxon>Pseudomonadales</taxon>
        <taxon>Pseudomonadaceae</taxon>
        <taxon>Pseudomonas</taxon>
    </lineage>
</organism>
<accession>A0A3M5GF87</accession>
<name>A0A3M5GF87_PSESS</name>
<dbReference type="Proteomes" id="UP000270499">
    <property type="component" value="Unassembled WGS sequence"/>
</dbReference>
<evidence type="ECO:0000313" key="1">
    <source>
        <dbReference type="EMBL" id="RMS85292.1"/>
    </source>
</evidence>
<proteinExistence type="predicted"/>
<dbReference type="AlphaFoldDB" id="A0A3M5GF87"/>